<name>A0A821FPC6_9BILA</name>
<protein>
    <submittedName>
        <fullName evidence="3">Uncharacterized protein</fullName>
    </submittedName>
</protein>
<keyword evidence="6" id="KW-1185">Reference proteome</keyword>
<dbReference type="EMBL" id="CAJOBS010005041">
    <property type="protein sequence ID" value="CAF4892794.1"/>
    <property type="molecule type" value="Genomic_DNA"/>
</dbReference>
<dbReference type="Proteomes" id="UP000663851">
    <property type="component" value="Unassembled WGS sequence"/>
</dbReference>
<dbReference type="EMBL" id="CAJOBO010001356">
    <property type="protein sequence ID" value="CAF4368971.1"/>
    <property type="molecule type" value="Genomic_DNA"/>
</dbReference>
<evidence type="ECO:0000313" key="1">
    <source>
        <dbReference type="EMBL" id="CAF4368971.1"/>
    </source>
</evidence>
<sequence length="160" mass="18354">MAGEHGDNYCYQLVHYIRRFQGMESLEALSPPKTIIINQDFAQCHGVAPFYLGDLFDIPSRSHPRYGNQGGQFTDTTETNHLAVMQVARDTKFVYFYARAREPWDGVDFDYVVDIGTGELRKSAGFPRQWEYYASIKVVNNGNNELHFSLLYQMLNIGVL</sequence>
<evidence type="ECO:0000313" key="6">
    <source>
        <dbReference type="Proteomes" id="UP000663873"/>
    </source>
</evidence>
<evidence type="ECO:0000313" key="3">
    <source>
        <dbReference type="EMBL" id="CAF4654646.1"/>
    </source>
</evidence>
<evidence type="ECO:0000313" key="2">
    <source>
        <dbReference type="EMBL" id="CAF4414468.1"/>
    </source>
</evidence>
<dbReference type="AlphaFoldDB" id="A0A821FPC6"/>
<dbReference type="EMBL" id="CAJOBP010003674">
    <property type="protein sequence ID" value="CAF4414468.1"/>
    <property type="molecule type" value="Genomic_DNA"/>
</dbReference>
<proteinExistence type="predicted"/>
<dbReference type="EMBL" id="CAJOBR010002065">
    <property type="protein sequence ID" value="CAF4654646.1"/>
    <property type="molecule type" value="Genomic_DNA"/>
</dbReference>
<evidence type="ECO:0000313" key="4">
    <source>
        <dbReference type="EMBL" id="CAF4892794.1"/>
    </source>
</evidence>
<dbReference type="Proteomes" id="UP000663848">
    <property type="component" value="Unassembled WGS sequence"/>
</dbReference>
<accession>A0A821FPC6</accession>
<reference evidence="3" key="1">
    <citation type="submission" date="2021-02" db="EMBL/GenBank/DDBJ databases">
        <authorList>
            <person name="Nowell W R."/>
        </authorList>
    </citation>
    <scope>NUCLEOTIDE SEQUENCE</scope>
</reference>
<gene>
    <name evidence="1" type="ORF">HFQ381_LOCUS17919</name>
    <name evidence="3" type="ORF">QYT958_LOCUS15079</name>
    <name evidence="4" type="ORF">TOA249_LOCUS30128</name>
    <name evidence="2" type="ORF">UJA718_LOCUS20077</name>
</gene>
<organism evidence="3 5">
    <name type="scientific">Rotaria socialis</name>
    <dbReference type="NCBI Taxonomy" id="392032"/>
    <lineage>
        <taxon>Eukaryota</taxon>
        <taxon>Metazoa</taxon>
        <taxon>Spiralia</taxon>
        <taxon>Gnathifera</taxon>
        <taxon>Rotifera</taxon>
        <taxon>Eurotatoria</taxon>
        <taxon>Bdelloidea</taxon>
        <taxon>Philodinida</taxon>
        <taxon>Philodinidae</taxon>
        <taxon>Rotaria</taxon>
    </lineage>
</organism>
<dbReference type="Proteomes" id="UP000663873">
    <property type="component" value="Unassembled WGS sequence"/>
</dbReference>
<dbReference type="Proteomes" id="UP000663838">
    <property type="component" value="Unassembled WGS sequence"/>
</dbReference>
<comment type="caution">
    <text evidence="3">The sequence shown here is derived from an EMBL/GenBank/DDBJ whole genome shotgun (WGS) entry which is preliminary data.</text>
</comment>
<evidence type="ECO:0000313" key="5">
    <source>
        <dbReference type="Proteomes" id="UP000663848"/>
    </source>
</evidence>